<comment type="function">
    <text evidence="5 7">The electron transfer flavoprotein serves as a specific electron acceptor for several dehydrogenases, including five acyl-CoA dehydrogenases, glutaryl-CoA and sarcosine dehydrogenase. It transfers the electrons to the main mitochondrial respiratory chain via ETF-ubiquinone oxidoreductase (ETF dehydrogenase).</text>
</comment>
<comment type="similarity">
    <text evidence="2 7">Belongs to the ETF beta-subunit/FixA family.</text>
</comment>
<dbReference type="PROSITE" id="PS01065">
    <property type="entry name" value="ETF_BETA"/>
    <property type="match status" value="1"/>
</dbReference>
<dbReference type="InterPro" id="IPR000049">
    <property type="entry name" value="ET-Flavoprotein_bsu_CS"/>
</dbReference>
<reference evidence="9" key="1">
    <citation type="journal article" date="2020" name="Fungal Divers.">
        <title>Resolving the Mortierellaceae phylogeny through synthesis of multi-gene phylogenetics and phylogenomics.</title>
        <authorList>
            <person name="Vandepol N."/>
            <person name="Liber J."/>
            <person name="Desiro A."/>
            <person name="Na H."/>
            <person name="Kennedy M."/>
            <person name="Barry K."/>
            <person name="Grigoriev I.V."/>
            <person name="Miller A.N."/>
            <person name="O'Donnell K."/>
            <person name="Stajich J.E."/>
            <person name="Bonito G."/>
        </authorList>
    </citation>
    <scope>NUCLEOTIDE SEQUENCE</scope>
    <source>
        <strain evidence="9">BC1065</strain>
    </source>
</reference>
<evidence type="ECO:0000313" key="9">
    <source>
        <dbReference type="EMBL" id="KAG0255358.1"/>
    </source>
</evidence>
<evidence type="ECO:0000256" key="2">
    <source>
        <dbReference type="ARBA" id="ARBA00007557"/>
    </source>
</evidence>
<evidence type="ECO:0000256" key="6">
    <source>
        <dbReference type="ARBA" id="ARBA00070315"/>
    </source>
</evidence>
<dbReference type="Proteomes" id="UP000807716">
    <property type="component" value="Unassembled WGS sequence"/>
</dbReference>
<dbReference type="InterPro" id="IPR014730">
    <property type="entry name" value="ETF_a/b_N"/>
</dbReference>
<protein>
    <recommendedName>
        <fullName evidence="6 7">Probable electron transfer flavoprotein subunit beta</fullName>
    </recommendedName>
</protein>
<dbReference type="InterPro" id="IPR014729">
    <property type="entry name" value="Rossmann-like_a/b/a_fold"/>
</dbReference>
<sequence length="262" mass="28337">MSAPNVRVLVAVKRVVDYAAKIRVNSAGTAVETAGVKFSINPFDENSTEAAVQLKEKLEKEKKKVEVIAVSCGPNKAQETLRVALAMGADRAIHVDVGEKEELQPLAVAKVLKKIVEDEKPDLVLLGKQAIDDDSSQTGPMLAGLLNWPQASFASKIELAEADKTITVTREIDGGLETIKAPLPAIVTSDLRLNTPRYTSLPNIMKAKKKPLKVIKLADLGLDTKARFEVLKVSEPAKRSGGKIVESVDELLDKLKNEAKVL</sequence>
<dbReference type="GO" id="GO:0009055">
    <property type="term" value="F:electron transfer activity"/>
    <property type="evidence" value="ECO:0007669"/>
    <property type="project" value="InterPro"/>
</dbReference>
<dbReference type="PANTHER" id="PTHR21294">
    <property type="entry name" value="ELECTRON TRANSFER FLAVOPROTEIN BETA-SUBUNIT"/>
    <property type="match status" value="1"/>
</dbReference>
<dbReference type="OrthoDB" id="276685at2759"/>
<dbReference type="EMBL" id="JAAAJB010000463">
    <property type="protein sequence ID" value="KAG0255358.1"/>
    <property type="molecule type" value="Genomic_DNA"/>
</dbReference>
<evidence type="ECO:0000256" key="7">
    <source>
        <dbReference type="PIRNR" id="PIRNR000090"/>
    </source>
</evidence>
<evidence type="ECO:0000259" key="8">
    <source>
        <dbReference type="SMART" id="SM00893"/>
    </source>
</evidence>
<proteinExistence type="inferred from homology"/>
<organism evidence="9 10">
    <name type="scientific">Actinomortierella ambigua</name>
    <dbReference type="NCBI Taxonomy" id="1343610"/>
    <lineage>
        <taxon>Eukaryota</taxon>
        <taxon>Fungi</taxon>
        <taxon>Fungi incertae sedis</taxon>
        <taxon>Mucoromycota</taxon>
        <taxon>Mortierellomycotina</taxon>
        <taxon>Mortierellomycetes</taxon>
        <taxon>Mortierellales</taxon>
        <taxon>Mortierellaceae</taxon>
        <taxon>Actinomortierella</taxon>
    </lineage>
</organism>
<dbReference type="InterPro" id="IPR033948">
    <property type="entry name" value="ETF_beta_N"/>
</dbReference>
<evidence type="ECO:0000256" key="3">
    <source>
        <dbReference type="ARBA" id="ARBA00022448"/>
    </source>
</evidence>
<dbReference type="SUPFAM" id="SSF52402">
    <property type="entry name" value="Adenine nucleotide alpha hydrolases-like"/>
    <property type="match status" value="1"/>
</dbReference>
<evidence type="ECO:0000313" key="10">
    <source>
        <dbReference type="Proteomes" id="UP000807716"/>
    </source>
</evidence>
<evidence type="ECO:0000256" key="4">
    <source>
        <dbReference type="ARBA" id="ARBA00022982"/>
    </source>
</evidence>
<dbReference type="Pfam" id="PF01012">
    <property type="entry name" value="ETF"/>
    <property type="match status" value="1"/>
</dbReference>
<evidence type="ECO:0000256" key="5">
    <source>
        <dbReference type="ARBA" id="ARBA00025416"/>
    </source>
</evidence>
<comment type="cofactor">
    <cofactor evidence="7">
        <name>FAD</name>
        <dbReference type="ChEBI" id="CHEBI:57692"/>
    </cofactor>
    <text evidence="7">Binds 1 FAD per dimer.</text>
</comment>
<gene>
    <name evidence="9" type="ORF">DFQ27_006296</name>
</gene>
<dbReference type="InterPro" id="IPR012255">
    <property type="entry name" value="ETF_b"/>
</dbReference>
<comment type="cofactor">
    <cofactor evidence="7">
        <name>AMP</name>
        <dbReference type="ChEBI" id="CHEBI:456215"/>
    </cofactor>
    <text evidence="7">Binds 1 AMP per subunit.</text>
</comment>
<dbReference type="AlphaFoldDB" id="A0A9P6PYW2"/>
<name>A0A9P6PYW2_9FUNG</name>
<keyword evidence="4 7" id="KW-0249">Electron transport</keyword>
<dbReference type="GO" id="GO:0005759">
    <property type="term" value="C:mitochondrial matrix"/>
    <property type="evidence" value="ECO:0007669"/>
    <property type="project" value="UniProtKB-SubCell"/>
</dbReference>
<dbReference type="FunFam" id="3.40.50.620:FF:000011">
    <property type="entry name" value="Electron transfer flavoprotein subunit beta"/>
    <property type="match status" value="1"/>
</dbReference>
<dbReference type="SMART" id="SM00893">
    <property type="entry name" value="ETF"/>
    <property type="match status" value="1"/>
</dbReference>
<dbReference type="GO" id="GO:0009063">
    <property type="term" value="P:amino acid catabolic process"/>
    <property type="evidence" value="ECO:0007669"/>
    <property type="project" value="TreeGrafter"/>
</dbReference>
<comment type="subunit">
    <text evidence="7">Heterodimer of an alpha and a beta subunit.</text>
</comment>
<keyword evidence="10" id="KW-1185">Reference proteome</keyword>
<dbReference type="GO" id="GO:0033539">
    <property type="term" value="P:fatty acid beta-oxidation using acyl-CoA dehydrogenase"/>
    <property type="evidence" value="ECO:0007669"/>
    <property type="project" value="TreeGrafter"/>
</dbReference>
<comment type="caution">
    <text evidence="9">The sequence shown here is derived from an EMBL/GenBank/DDBJ whole genome shotgun (WGS) entry which is preliminary data.</text>
</comment>
<dbReference type="Gene3D" id="3.40.50.620">
    <property type="entry name" value="HUPs"/>
    <property type="match status" value="1"/>
</dbReference>
<accession>A0A9P6PYW2</accession>
<dbReference type="CDD" id="cd01714">
    <property type="entry name" value="ETF_beta"/>
    <property type="match status" value="1"/>
</dbReference>
<comment type="subcellular location">
    <subcellularLocation>
        <location evidence="1 7">Mitochondrion matrix</location>
    </subcellularLocation>
</comment>
<dbReference type="PANTHER" id="PTHR21294:SF8">
    <property type="entry name" value="ELECTRON TRANSFER FLAVOPROTEIN SUBUNIT BETA"/>
    <property type="match status" value="1"/>
</dbReference>
<evidence type="ECO:0000256" key="1">
    <source>
        <dbReference type="ARBA" id="ARBA00004305"/>
    </source>
</evidence>
<keyword evidence="3 7" id="KW-0813">Transport</keyword>
<keyword evidence="7" id="KW-0496">Mitochondrion</keyword>
<dbReference type="PIRSF" id="PIRSF000090">
    <property type="entry name" value="Beta-ETF"/>
    <property type="match status" value="1"/>
</dbReference>
<feature type="domain" description="Electron transfer flavoprotein alpha/beta-subunit N-terminal" evidence="8">
    <location>
        <begin position="28"/>
        <end position="224"/>
    </location>
</feature>